<comment type="caution">
    <text evidence="2">The sequence shown here is derived from an EMBL/GenBank/DDBJ whole genome shotgun (WGS) entry which is preliminary data.</text>
</comment>
<dbReference type="PANTHER" id="PTHR35271">
    <property type="entry name" value="ABC TRANSPORTER, SUBSTRATE-BINDING LIPOPROTEIN-RELATED"/>
    <property type="match status" value="1"/>
</dbReference>
<dbReference type="InterPro" id="IPR028082">
    <property type="entry name" value="Peripla_BP_I"/>
</dbReference>
<evidence type="ECO:0000256" key="1">
    <source>
        <dbReference type="SAM" id="SignalP"/>
    </source>
</evidence>
<accession>H1D2I0</accession>
<evidence type="ECO:0008006" key="4">
    <source>
        <dbReference type="Google" id="ProtNLM"/>
    </source>
</evidence>
<evidence type="ECO:0000313" key="2">
    <source>
        <dbReference type="EMBL" id="EHO62277.1"/>
    </source>
</evidence>
<dbReference type="PATRIC" id="fig|742743.3.peg.1843"/>
<dbReference type="STRING" id="742743.HMPREF9453_01811"/>
<organism evidence="2 3">
    <name type="scientific">Dialister succinatiphilus YIT 11850</name>
    <dbReference type="NCBI Taxonomy" id="742743"/>
    <lineage>
        <taxon>Bacteria</taxon>
        <taxon>Bacillati</taxon>
        <taxon>Bacillota</taxon>
        <taxon>Negativicutes</taxon>
        <taxon>Veillonellales</taxon>
        <taxon>Veillonellaceae</taxon>
        <taxon>Dialister</taxon>
    </lineage>
</organism>
<dbReference type="HOGENOM" id="CLU_058196_1_0_9"/>
<reference evidence="2 3" key="1">
    <citation type="submission" date="2011-11" db="EMBL/GenBank/DDBJ databases">
        <title>The Genome Sequence of Dialister succinatiphilus YIT 11850.</title>
        <authorList>
            <consortium name="The Broad Institute Genome Sequencing Platform"/>
            <person name="Earl A."/>
            <person name="Ward D."/>
            <person name="Feldgarden M."/>
            <person name="Gevers D."/>
            <person name="Morotomi M."/>
            <person name="Young S.K."/>
            <person name="Zeng Q."/>
            <person name="Gargeya S."/>
            <person name="Fitzgerald M."/>
            <person name="Haas B."/>
            <person name="Abouelleil A."/>
            <person name="Alvarado L."/>
            <person name="Arachchi H.M."/>
            <person name="Berlin A."/>
            <person name="Brown A."/>
            <person name="Chapman S.B."/>
            <person name="Dunbar C."/>
            <person name="Gearin G."/>
            <person name="Goldberg J."/>
            <person name="Griggs A."/>
            <person name="Gujja S."/>
            <person name="Heiman D."/>
            <person name="Howarth C."/>
            <person name="Lui A."/>
            <person name="MacDonald P.J.P."/>
            <person name="Montmayeur A."/>
            <person name="Murphy C."/>
            <person name="Neiman D."/>
            <person name="Pearson M."/>
            <person name="Priest M."/>
            <person name="Roberts A."/>
            <person name="Saif S."/>
            <person name="Shea T."/>
            <person name="Sisk P."/>
            <person name="Stolte C."/>
            <person name="Sykes S."/>
            <person name="Wortman J."/>
            <person name="Nusbaum C."/>
            <person name="Birren B."/>
        </authorList>
    </citation>
    <scope>NUCLEOTIDE SEQUENCE [LARGE SCALE GENOMIC DNA]</scope>
    <source>
        <strain evidence="2 3">YIT 11850</strain>
    </source>
</reference>
<dbReference type="PANTHER" id="PTHR35271:SF1">
    <property type="entry name" value="ABC TRANSPORTER, SUBSTRATE-BINDING LIPOPROTEIN"/>
    <property type="match status" value="1"/>
</dbReference>
<dbReference type="GeneID" id="98911643"/>
<name>H1D2I0_9FIRM</name>
<dbReference type="RefSeq" id="WP_008860305.1">
    <property type="nucleotide sequence ID" value="NZ_JH591189.1"/>
</dbReference>
<sequence length="331" mass="34913">MKTWMKMSMAAALAAAALVYGGCGGSQPKGGAGSASGKPIIGVVQIVQHGSLDQANKGFVDGLKERGYGEDKVTFDQQNAQGDQSNLKTIASRFKSEKPKLICAIATPAAQAVANEIKDIPIVGTAITDYTTAKLVKNDEKPGGNVTGVSDLASIDAQMDLGRALVPNAKTVGLIYSSSEVNSEVQANMMKDYCKKNNLAVEERTVNSVNDIQQVAESLAGKVDFIYVPTDNTLASSIPTLMKVTDANKIPVIVGADIMAKDGALAALSVDYYKLGVQTGHMAADILDGKIKPETAAIQHQKEYTIVINKKDADILGIKIPDEIAKKAQMV</sequence>
<dbReference type="Proteomes" id="UP000003277">
    <property type="component" value="Unassembled WGS sequence"/>
</dbReference>
<dbReference type="EMBL" id="ADLT01000058">
    <property type="protein sequence ID" value="EHO62277.1"/>
    <property type="molecule type" value="Genomic_DNA"/>
</dbReference>
<keyword evidence="3" id="KW-1185">Reference proteome</keyword>
<proteinExistence type="predicted"/>
<dbReference type="Pfam" id="PF04392">
    <property type="entry name" value="ABC_sub_bind"/>
    <property type="match status" value="1"/>
</dbReference>
<gene>
    <name evidence="2" type="ORF">HMPREF9453_01811</name>
</gene>
<dbReference type="Gene3D" id="3.40.50.2300">
    <property type="match status" value="2"/>
</dbReference>
<dbReference type="eggNOG" id="COG2984">
    <property type="taxonomic scope" value="Bacteria"/>
</dbReference>
<dbReference type="SUPFAM" id="SSF53822">
    <property type="entry name" value="Periplasmic binding protein-like I"/>
    <property type="match status" value="1"/>
</dbReference>
<feature type="signal peptide" evidence="1">
    <location>
        <begin position="1"/>
        <end position="21"/>
    </location>
</feature>
<dbReference type="AlphaFoldDB" id="H1D2I0"/>
<dbReference type="InterPro" id="IPR007487">
    <property type="entry name" value="ABC_transpt-TYRBP-like"/>
</dbReference>
<feature type="chain" id="PRO_5039245336" description="ABC transporter substrate-binding protein" evidence="1">
    <location>
        <begin position="22"/>
        <end position="331"/>
    </location>
</feature>
<dbReference type="CDD" id="cd06325">
    <property type="entry name" value="PBP1_ABC_unchar_transporter"/>
    <property type="match status" value="1"/>
</dbReference>
<evidence type="ECO:0000313" key="3">
    <source>
        <dbReference type="Proteomes" id="UP000003277"/>
    </source>
</evidence>
<keyword evidence="1" id="KW-0732">Signal</keyword>
<protein>
    <recommendedName>
        <fullName evidence="4">ABC transporter substrate-binding protein</fullName>
    </recommendedName>
</protein>